<evidence type="ECO:0000313" key="3">
    <source>
        <dbReference type="Proteomes" id="UP000009877"/>
    </source>
</evidence>
<dbReference type="EMBL" id="ANHZ02000020">
    <property type="protein sequence ID" value="EME35841.1"/>
    <property type="molecule type" value="Genomic_DNA"/>
</dbReference>
<evidence type="ECO:0000256" key="1">
    <source>
        <dbReference type="SAM" id="MobiDB-lite"/>
    </source>
</evidence>
<dbReference type="RefSeq" id="WP_006215467.1">
    <property type="nucleotide sequence ID" value="NZ_ANHZ02000020.1"/>
</dbReference>
<dbReference type="STRING" id="71999.KPaMU14_02835"/>
<dbReference type="Proteomes" id="UP000009877">
    <property type="component" value="Unassembled WGS sequence"/>
</dbReference>
<organism evidence="2 3">
    <name type="scientific">Kocuria palustris PEL</name>
    <dbReference type="NCBI Taxonomy" id="1236550"/>
    <lineage>
        <taxon>Bacteria</taxon>
        <taxon>Bacillati</taxon>
        <taxon>Actinomycetota</taxon>
        <taxon>Actinomycetes</taxon>
        <taxon>Micrococcales</taxon>
        <taxon>Micrococcaceae</taxon>
        <taxon>Kocuria</taxon>
    </lineage>
</organism>
<proteinExistence type="predicted"/>
<gene>
    <name evidence="2" type="ORF">C884_01241</name>
</gene>
<dbReference type="AlphaFoldDB" id="M2X9Q9"/>
<comment type="caution">
    <text evidence="2">The sequence shown here is derived from an EMBL/GenBank/DDBJ whole genome shotgun (WGS) entry which is preliminary data.</text>
</comment>
<sequence>MPALGAPTPSTISRRRVLHSAYDPATRTTRLQWMIPAGTRVTGESRSSRKPQILFTFRDGASSTSGAGRITNTVVIRSIAGGRIVEPGSLPLDPSVVKDYNQRATSPDGIY</sequence>
<feature type="region of interest" description="Disordered" evidence="1">
    <location>
        <begin position="91"/>
        <end position="111"/>
    </location>
</feature>
<name>M2X9Q9_9MICC</name>
<accession>M2X9Q9</accession>
<keyword evidence="3" id="KW-1185">Reference proteome</keyword>
<protein>
    <submittedName>
        <fullName evidence="2">Uncharacterized protein</fullName>
    </submittedName>
</protein>
<evidence type="ECO:0000313" key="2">
    <source>
        <dbReference type="EMBL" id="EME35841.1"/>
    </source>
</evidence>
<reference evidence="2 3" key="1">
    <citation type="journal article" date="2014" name="Genome Announc.">
        <title>Draft Genome Sequence of Kocuria palustris PEL.</title>
        <authorList>
            <person name="Sharma G."/>
            <person name="Khatri I."/>
            <person name="Subramanian S."/>
        </authorList>
    </citation>
    <scope>NUCLEOTIDE SEQUENCE [LARGE SCALE GENOMIC DNA]</scope>
    <source>
        <strain evidence="2 3">PEL</strain>
    </source>
</reference>